<reference evidence="2" key="1">
    <citation type="submission" date="2020-02" db="EMBL/GenBank/DDBJ databases">
        <authorList>
            <person name="Meier V. D."/>
        </authorList>
    </citation>
    <scope>NUCLEOTIDE SEQUENCE</scope>
    <source>
        <strain evidence="2">AVDCRST_MAG59</strain>
    </source>
</reference>
<sequence length="111" mass="11766">EEVRQGGPHRAGRVVARLRRAGTRAVRAGGAQRRPAPPGARGGPAAAFAALLAGLAVRRRLATDHPRRSGRSPRRGSIPPTADRRSAASARSQAPGWKSSDRPSAKRSRRL</sequence>
<feature type="region of interest" description="Disordered" evidence="1">
    <location>
        <begin position="23"/>
        <end position="44"/>
    </location>
</feature>
<proteinExistence type="predicted"/>
<dbReference type="EMBL" id="CADCWF010000033">
    <property type="protein sequence ID" value="CAA9539225.1"/>
    <property type="molecule type" value="Genomic_DNA"/>
</dbReference>
<feature type="non-terminal residue" evidence="2">
    <location>
        <position position="1"/>
    </location>
</feature>
<feature type="compositionally biased region" description="Low complexity" evidence="1">
    <location>
        <begin position="23"/>
        <end position="34"/>
    </location>
</feature>
<feature type="region of interest" description="Disordered" evidence="1">
    <location>
        <begin position="59"/>
        <end position="111"/>
    </location>
</feature>
<name>A0A6J4U5K9_9BACT</name>
<gene>
    <name evidence="2" type="ORF">AVDCRST_MAG59-656</name>
</gene>
<feature type="non-terminal residue" evidence="2">
    <location>
        <position position="111"/>
    </location>
</feature>
<accession>A0A6J4U5K9</accession>
<organism evidence="2">
    <name type="scientific">uncultured Thermomicrobiales bacterium</name>
    <dbReference type="NCBI Taxonomy" id="1645740"/>
    <lineage>
        <taxon>Bacteria</taxon>
        <taxon>Pseudomonadati</taxon>
        <taxon>Thermomicrobiota</taxon>
        <taxon>Thermomicrobia</taxon>
        <taxon>Thermomicrobiales</taxon>
        <taxon>environmental samples</taxon>
    </lineage>
</organism>
<evidence type="ECO:0000256" key="1">
    <source>
        <dbReference type="SAM" id="MobiDB-lite"/>
    </source>
</evidence>
<dbReference type="AlphaFoldDB" id="A0A6J4U5K9"/>
<evidence type="ECO:0000313" key="2">
    <source>
        <dbReference type="EMBL" id="CAA9539225.1"/>
    </source>
</evidence>
<protein>
    <submittedName>
        <fullName evidence="2">Uncharacterized protein</fullName>
    </submittedName>
</protein>